<proteinExistence type="predicted"/>
<keyword evidence="1" id="KW-1133">Transmembrane helix</keyword>
<dbReference type="Proteomes" id="UP000053555">
    <property type="component" value="Unassembled WGS sequence"/>
</dbReference>
<sequence length="98" mass="11558">VINKCERKLAKWKQRHVFFGGRVTLIQSVLTSIPIYFFSFFRVPNRVVDKIVSLQQRFLWGGRPEHNKIAWIKWETVCLPKEKGELGLKDIKTFNLAL</sequence>
<gene>
    <name evidence="2" type="ORF">glysoja_035338</name>
</gene>
<dbReference type="PANTHER" id="PTHR33116:SF75">
    <property type="entry name" value="RIBONUCLEASE H PROTEIN"/>
    <property type="match status" value="1"/>
</dbReference>
<protein>
    <submittedName>
        <fullName evidence="2">Putative ribonuclease H protein</fullName>
    </submittedName>
</protein>
<feature type="non-terminal residue" evidence="2">
    <location>
        <position position="98"/>
    </location>
</feature>
<evidence type="ECO:0000313" key="2">
    <source>
        <dbReference type="EMBL" id="KHN12531.1"/>
    </source>
</evidence>
<organism evidence="2">
    <name type="scientific">Glycine soja</name>
    <name type="common">Wild soybean</name>
    <dbReference type="NCBI Taxonomy" id="3848"/>
    <lineage>
        <taxon>Eukaryota</taxon>
        <taxon>Viridiplantae</taxon>
        <taxon>Streptophyta</taxon>
        <taxon>Embryophyta</taxon>
        <taxon>Tracheophyta</taxon>
        <taxon>Spermatophyta</taxon>
        <taxon>Magnoliopsida</taxon>
        <taxon>eudicotyledons</taxon>
        <taxon>Gunneridae</taxon>
        <taxon>Pentapetalae</taxon>
        <taxon>rosids</taxon>
        <taxon>fabids</taxon>
        <taxon>Fabales</taxon>
        <taxon>Fabaceae</taxon>
        <taxon>Papilionoideae</taxon>
        <taxon>50 kb inversion clade</taxon>
        <taxon>NPAAA clade</taxon>
        <taxon>indigoferoid/millettioid clade</taxon>
        <taxon>Phaseoleae</taxon>
        <taxon>Glycine</taxon>
        <taxon>Glycine subgen. Soja</taxon>
    </lineage>
</organism>
<dbReference type="EMBL" id="KN663047">
    <property type="protein sequence ID" value="KHN12531.1"/>
    <property type="molecule type" value="Genomic_DNA"/>
</dbReference>
<evidence type="ECO:0000256" key="1">
    <source>
        <dbReference type="SAM" id="Phobius"/>
    </source>
</evidence>
<reference evidence="2" key="1">
    <citation type="submission" date="2014-07" db="EMBL/GenBank/DDBJ databases">
        <title>Identification of a novel salt tolerance gene in wild soybean by whole-genome sequencing.</title>
        <authorList>
            <person name="Lam H.-M."/>
            <person name="Qi X."/>
            <person name="Li M.-W."/>
            <person name="Liu X."/>
            <person name="Xie M."/>
            <person name="Ni M."/>
            <person name="Xu X."/>
        </authorList>
    </citation>
    <scope>NUCLEOTIDE SEQUENCE [LARGE SCALE GENOMIC DNA]</scope>
    <source>
        <tissue evidence="2">Root</tissue>
    </source>
</reference>
<feature type="transmembrane region" description="Helical" evidence="1">
    <location>
        <begin position="17"/>
        <end position="41"/>
    </location>
</feature>
<keyword evidence="1" id="KW-0812">Transmembrane</keyword>
<dbReference type="AlphaFoldDB" id="A0A0B2PT31"/>
<accession>A0A0B2PT31</accession>
<name>A0A0B2PT31_GLYSO</name>
<keyword evidence="1" id="KW-0472">Membrane</keyword>
<feature type="non-terminal residue" evidence="2">
    <location>
        <position position="1"/>
    </location>
</feature>
<dbReference type="PANTHER" id="PTHR33116">
    <property type="entry name" value="REVERSE TRANSCRIPTASE ZINC-BINDING DOMAIN-CONTAINING PROTEIN-RELATED-RELATED"/>
    <property type="match status" value="1"/>
</dbReference>